<evidence type="ECO:0000313" key="1">
    <source>
        <dbReference type="EMBL" id="EMY68325.1"/>
    </source>
</evidence>
<protein>
    <submittedName>
        <fullName evidence="1">Uncharacterized protein</fullName>
    </submittedName>
</protein>
<evidence type="ECO:0000313" key="2">
    <source>
        <dbReference type="Proteomes" id="UP000012227"/>
    </source>
</evidence>
<dbReference type="Proteomes" id="UP000012227">
    <property type="component" value="Unassembled WGS sequence"/>
</dbReference>
<proteinExistence type="predicted"/>
<comment type="caution">
    <text evidence="1">The sequence shown here is derived from an EMBL/GenBank/DDBJ whole genome shotgun (WGS) entry which is preliminary data.</text>
</comment>
<sequence>MEDFEKNITENDFLLLTEICFDEEKFKEKILDLDLYDFELNGNMFNEKIEFIYPYSYISKGNRFNLERPLLIHDNYPNQHKVIKTADNFVTCSRSILKFKKDFQIEGKNILKIVTPRKSNIYFQFHIKNGKFEIQNIEEMDIKLKVKSEA</sequence>
<dbReference type="EMBL" id="AOGY02000071">
    <property type="protein sequence ID" value="EMY68325.1"/>
    <property type="molecule type" value="Genomic_DNA"/>
</dbReference>
<name>N1W4D2_9LEPT</name>
<organism evidence="1 2">
    <name type="scientific">Leptospira vanthielii serovar Holland str. Waz Holland = ATCC 700522</name>
    <dbReference type="NCBI Taxonomy" id="1218591"/>
    <lineage>
        <taxon>Bacteria</taxon>
        <taxon>Pseudomonadati</taxon>
        <taxon>Spirochaetota</taxon>
        <taxon>Spirochaetia</taxon>
        <taxon>Leptospirales</taxon>
        <taxon>Leptospiraceae</taxon>
        <taxon>Leptospira</taxon>
    </lineage>
</organism>
<dbReference type="AlphaFoldDB" id="N1W4D2"/>
<reference evidence="1 2" key="1">
    <citation type="submission" date="2013-03" db="EMBL/GenBank/DDBJ databases">
        <authorList>
            <person name="Harkins D.M."/>
            <person name="Durkin A.S."/>
            <person name="Brinkac L.M."/>
            <person name="Haft D.H."/>
            <person name="Selengut J.D."/>
            <person name="Sanka R."/>
            <person name="DePew J."/>
            <person name="Purushe J."/>
            <person name="Galloway R.L."/>
            <person name="Vinetz J.M."/>
            <person name="Sutton G.G."/>
            <person name="Nierman W.C."/>
            <person name="Fouts D.E."/>
        </authorList>
    </citation>
    <scope>NUCLEOTIDE SEQUENCE [LARGE SCALE GENOMIC DNA]</scope>
    <source>
        <strain evidence="1 2">Waz Holland</strain>
    </source>
</reference>
<gene>
    <name evidence="1" type="ORF">LEP1GSC199_0605</name>
</gene>
<accession>N1W4D2</accession>